<sequence length="182" mass="20747">MSNRLDKLINNYTSHISIPWQHGLANAQRVLFAVYHKEDELKLRARLEDFRVAAEAAGHVWLPLDITHAFPEWMAGQKYRDDYFEDPELLASKYKRFAQDLLERLQQQIAAQQVDEHSVVALIGCGTLFGFTSVAGFVEALAPHVPGRLLVFFPGEHIENTYRLLDARDGWGYHATPLTSDN</sequence>
<dbReference type="OrthoDB" id="5430574at2"/>
<dbReference type="RefSeq" id="WP_090347578.1">
    <property type="nucleotide sequence ID" value="NZ_LT629751.1"/>
</dbReference>
<organism evidence="1 2">
    <name type="scientific">Pseudomonas oryzae</name>
    <dbReference type="NCBI Taxonomy" id="1392877"/>
    <lineage>
        <taxon>Bacteria</taxon>
        <taxon>Pseudomonadati</taxon>
        <taxon>Pseudomonadota</taxon>
        <taxon>Gammaproteobacteria</taxon>
        <taxon>Pseudomonadales</taxon>
        <taxon>Pseudomonadaceae</taxon>
        <taxon>Pseudomonas</taxon>
    </lineage>
</organism>
<evidence type="ECO:0008006" key="3">
    <source>
        <dbReference type="Google" id="ProtNLM"/>
    </source>
</evidence>
<keyword evidence="2" id="KW-1185">Reference proteome</keyword>
<dbReference type="AlphaFoldDB" id="A0A1H1MWY9"/>
<name>A0A1H1MWY9_9PSED</name>
<gene>
    <name evidence="1" type="ORF">SAMN05216221_0637</name>
</gene>
<dbReference type="STRING" id="1392877.SAMN05216221_0637"/>
<evidence type="ECO:0000313" key="2">
    <source>
        <dbReference type="Proteomes" id="UP000243359"/>
    </source>
</evidence>
<proteinExistence type="predicted"/>
<accession>A0A1H1MWY9</accession>
<protein>
    <recommendedName>
        <fullName evidence="3">DUF1788 domain-containing protein</fullName>
    </recommendedName>
</protein>
<dbReference type="Proteomes" id="UP000243359">
    <property type="component" value="Chromosome I"/>
</dbReference>
<evidence type="ECO:0000313" key="1">
    <source>
        <dbReference type="EMBL" id="SDR91276.1"/>
    </source>
</evidence>
<reference evidence="2" key="1">
    <citation type="submission" date="2016-10" db="EMBL/GenBank/DDBJ databases">
        <authorList>
            <person name="Varghese N."/>
            <person name="Submissions S."/>
        </authorList>
    </citation>
    <scope>NUCLEOTIDE SEQUENCE [LARGE SCALE GENOMIC DNA]</scope>
    <source>
        <strain evidence="2">KCTC 32247</strain>
    </source>
</reference>
<dbReference type="EMBL" id="LT629751">
    <property type="protein sequence ID" value="SDR91276.1"/>
    <property type="molecule type" value="Genomic_DNA"/>
</dbReference>